<dbReference type="CDD" id="cd22954">
    <property type="entry name" value="PLL_lectin"/>
    <property type="match status" value="1"/>
</dbReference>
<reference evidence="3" key="1">
    <citation type="submission" date="2022-01" db="EMBL/GenBank/DDBJ databases">
        <authorList>
            <person name="Braso-Vives M."/>
        </authorList>
    </citation>
    <scope>NUCLEOTIDE SEQUENCE</scope>
</reference>
<feature type="signal peptide" evidence="1">
    <location>
        <begin position="1"/>
        <end position="23"/>
    </location>
</feature>
<name>A0A8J9ZQ07_BRALA</name>
<dbReference type="AlphaFoldDB" id="A0A8J9ZQ07"/>
<gene>
    <name evidence="3" type="primary">Hypp2069</name>
    <name evidence="3" type="ORF">BLAG_LOCUS16212</name>
</gene>
<feature type="chain" id="PRO_5035471923" evidence="1">
    <location>
        <begin position="24"/>
        <end position="685"/>
    </location>
</feature>
<feature type="domain" description="PLL-like beta propeller" evidence="2">
    <location>
        <begin position="82"/>
        <end position="318"/>
    </location>
</feature>
<dbReference type="Proteomes" id="UP000838412">
    <property type="component" value="Chromosome 3"/>
</dbReference>
<dbReference type="Gene3D" id="2.120.10.70">
    <property type="entry name" value="Fucose-specific lectin"/>
    <property type="match status" value="1"/>
</dbReference>
<evidence type="ECO:0000313" key="4">
    <source>
        <dbReference type="Proteomes" id="UP000838412"/>
    </source>
</evidence>
<evidence type="ECO:0000313" key="3">
    <source>
        <dbReference type="EMBL" id="CAH1258762.1"/>
    </source>
</evidence>
<dbReference type="EMBL" id="OV696688">
    <property type="protein sequence ID" value="CAH1258762.1"/>
    <property type="molecule type" value="Genomic_DNA"/>
</dbReference>
<dbReference type="SUPFAM" id="SSF89372">
    <property type="entry name" value="Fucose-specific lectin"/>
    <property type="match status" value="1"/>
</dbReference>
<sequence length="685" mass="75579">MEYPHKFLLGSVLFLTLSGACAGAPEADMRRMAVIESLIPAVPPSANRGPFYSSEAVNFTAAFRTSDNATLQLSVGILDNGTRQEMYSEWIDLGSPSSNVKVVSNPSAAYSVNKTIQVFVQCSDGQVYYLEQMPKHAIYFVTWYKLPGTVPVDAGGAALLMGRDSVSALAWKGKVAVFVRSMQAASHLYWTTGIARSFTPWQDLGGDLATDATVVYNPFSGYMEAYAILSNGKVNRKDQVHDDKWQDWTVLGVGQPDIVNTSRPAAHAMSETIFHGMTEVFALGADGKIKHIYQTTCDKVVNPWGYCTWGLWGNIAGSLSNDIRAAYGNVMERPQPRGQVNVLATGHNVHLGNEVFFVGKNGSLWHVWQLLRDDVWKGPDLVGRPAEGEIVSLPTITQDRMGGWWRAYVITNKGAVGIVEQQKNLSLSVEQMASGSNLTVSWRVPEDEAAGADWLGVYRHGDSENRNYLDFRYVQGGQNPKQPPVPKGSVTMAMYLPDGKYDLRYLVNRKFSDVMTTGVEVYNGPEEENWVQLYQGMAVGLGKEGLNITNCVKDGEATVKKFEQAWEAFLQKEFWEGLKLLGVSLEDLVTALVQCEETAIGEALNKFVTDLVNCATAQHCTSFVVDLVEETEIWFKDSYEIFGDIRAASNNFRLVKAYKQGGVCVGRVVKACINVDNNVTKTVVY</sequence>
<dbReference type="Pfam" id="PF26607">
    <property type="entry name" value="DUF8189"/>
    <property type="match status" value="1"/>
</dbReference>
<proteinExistence type="predicted"/>
<evidence type="ECO:0000256" key="1">
    <source>
        <dbReference type="SAM" id="SignalP"/>
    </source>
</evidence>
<dbReference type="CDD" id="cd22935">
    <property type="entry name" value="SctA-like"/>
    <property type="match status" value="1"/>
</dbReference>
<dbReference type="InterPro" id="IPR058502">
    <property type="entry name" value="PLL-like_beta-prop"/>
</dbReference>
<dbReference type="PANTHER" id="PTHR35362">
    <property type="entry name" value="ANK_REP_REGION DOMAIN-CONTAINING PROTEIN"/>
    <property type="match status" value="1"/>
</dbReference>
<protein>
    <submittedName>
        <fullName evidence="3">Hypp2069 protein</fullName>
    </submittedName>
</protein>
<organism evidence="3 4">
    <name type="scientific">Branchiostoma lanceolatum</name>
    <name type="common">Common lancelet</name>
    <name type="synonym">Amphioxus lanceolatum</name>
    <dbReference type="NCBI Taxonomy" id="7740"/>
    <lineage>
        <taxon>Eukaryota</taxon>
        <taxon>Metazoa</taxon>
        <taxon>Chordata</taxon>
        <taxon>Cephalochordata</taxon>
        <taxon>Leptocardii</taxon>
        <taxon>Amphioxiformes</taxon>
        <taxon>Branchiostomatidae</taxon>
        <taxon>Branchiostoma</taxon>
    </lineage>
</organism>
<dbReference type="PROSITE" id="PS51257">
    <property type="entry name" value="PROKAR_LIPOPROTEIN"/>
    <property type="match status" value="1"/>
</dbReference>
<accession>A0A8J9ZQ07</accession>
<keyword evidence="1" id="KW-0732">Signal</keyword>
<evidence type="ECO:0000259" key="2">
    <source>
        <dbReference type="Pfam" id="PF26607"/>
    </source>
</evidence>
<dbReference type="OrthoDB" id="10000543at2759"/>
<dbReference type="PANTHER" id="PTHR35362:SF1">
    <property type="entry name" value="SKICH DOMAIN-CONTAINING PROTEIN"/>
    <property type="match status" value="1"/>
</dbReference>
<keyword evidence="4" id="KW-1185">Reference proteome</keyword>